<evidence type="ECO:0000313" key="1">
    <source>
        <dbReference type="EMBL" id="CAG8712648.1"/>
    </source>
</evidence>
<protein>
    <submittedName>
        <fullName evidence="1">45887_t:CDS:1</fullName>
    </submittedName>
</protein>
<sequence length="49" mass="5599">LNTIKILILYGYQNSSIMAFDTETKKFEWSNPKISIGGPNVPLRLLLLF</sequence>
<organism evidence="1 2">
    <name type="scientific">Gigaspora margarita</name>
    <dbReference type="NCBI Taxonomy" id="4874"/>
    <lineage>
        <taxon>Eukaryota</taxon>
        <taxon>Fungi</taxon>
        <taxon>Fungi incertae sedis</taxon>
        <taxon>Mucoromycota</taxon>
        <taxon>Glomeromycotina</taxon>
        <taxon>Glomeromycetes</taxon>
        <taxon>Diversisporales</taxon>
        <taxon>Gigasporaceae</taxon>
        <taxon>Gigaspora</taxon>
    </lineage>
</organism>
<proteinExistence type="predicted"/>
<dbReference type="EMBL" id="CAJVQB010008007">
    <property type="protein sequence ID" value="CAG8712648.1"/>
    <property type="molecule type" value="Genomic_DNA"/>
</dbReference>
<accession>A0ABN7V157</accession>
<name>A0ABN7V157_GIGMA</name>
<comment type="caution">
    <text evidence="1">The sequence shown here is derived from an EMBL/GenBank/DDBJ whole genome shotgun (WGS) entry which is preliminary data.</text>
</comment>
<feature type="non-terminal residue" evidence="1">
    <location>
        <position position="1"/>
    </location>
</feature>
<evidence type="ECO:0000313" key="2">
    <source>
        <dbReference type="Proteomes" id="UP000789901"/>
    </source>
</evidence>
<reference evidence="1 2" key="1">
    <citation type="submission" date="2021-06" db="EMBL/GenBank/DDBJ databases">
        <authorList>
            <person name="Kallberg Y."/>
            <person name="Tangrot J."/>
            <person name="Rosling A."/>
        </authorList>
    </citation>
    <scope>NUCLEOTIDE SEQUENCE [LARGE SCALE GENOMIC DNA]</scope>
    <source>
        <strain evidence="1 2">120-4 pot B 10/14</strain>
    </source>
</reference>
<gene>
    <name evidence="1" type="ORF">GMARGA_LOCUS12865</name>
</gene>
<dbReference type="Proteomes" id="UP000789901">
    <property type="component" value="Unassembled WGS sequence"/>
</dbReference>
<keyword evidence="2" id="KW-1185">Reference proteome</keyword>